<dbReference type="Pfam" id="PF04343">
    <property type="entry name" value="DUF488"/>
    <property type="match status" value="1"/>
</dbReference>
<evidence type="ECO:0000313" key="2">
    <source>
        <dbReference type="Proteomes" id="UP001517367"/>
    </source>
</evidence>
<accession>A0ABW9JJH1</accession>
<proteinExistence type="predicted"/>
<dbReference type="RefSeq" id="WP_138727946.1">
    <property type="nucleotide sequence ID" value="NZ_SRMP02000012.1"/>
</dbReference>
<organism evidence="1 2">
    <name type="scientific">Pedobacter helvus</name>
    <dbReference type="NCBI Taxonomy" id="2563444"/>
    <lineage>
        <taxon>Bacteria</taxon>
        <taxon>Pseudomonadati</taxon>
        <taxon>Bacteroidota</taxon>
        <taxon>Sphingobacteriia</taxon>
        <taxon>Sphingobacteriales</taxon>
        <taxon>Sphingobacteriaceae</taxon>
        <taxon>Pedobacter</taxon>
    </lineage>
</organism>
<dbReference type="EMBL" id="SRMP02000012">
    <property type="protein sequence ID" value="MFN0291333.1"/>
    <property type="molecule type" value="Genomic_DNA"/>
</dbReference>
<keyword evidence="2" id="KW-1185">Reference proteome</keyword>
<evidence type="ECO:0000313" key="1">
    <source>
        <dbReference type="EMBL" id="MFN0291333.1"/>
    </source>
</evidence>
<dbReference type="InterPro" id="IPR007438">
    <property type="entry name" value="DUF488"/>
</dbReference>
<sequence>MKKAPDLQIFTIGHGSRKKDVFIDLLNKFEIQILIDVRSIPYSRYHPQFRQKQLQSDLQSSGIEYLFLGNELGGRPENSDLYNSGELDYNLVRQTSSYQQGIEQVIDILEKGIKVTLMCSETNPNECHRKYLLSEDFAKRGIKIMHIDKVGEIEMTKQTSLFIE</sequence>
<dbReference type="PIRSF" id="PIRSF024492">
    <property type="entry name" value="UCP024492"/>
    <property type="match status" value="1"/>
</dbReference>
<dbReference type="PANTHER" id="PTHR39337">
    <property type="entry name" value="BLR5642 PROTEIN"/>
    <property type="match status" value="1"/>
</dbReference>
<protein>
    <submittedName>
        <fullName evidence="1">DUF488 family protein</fullName>
    </submittedName>
</protein>
<gene>
    <name evidence="1" type="ORF">E5L68_008005</name>
</gene>
<dbReference type="Proteomes" id="UP001517367">
    <property type="component" value="Unassembled WGS sequence"/>
</dbReference>
<dbReference type="PANTHER" id="PTHR39337:SF1">
    <property type="entry name" value="BLR5642 PROTEIN"/>
    <property type="match status" value="1"/>
</dbReference>
<reference evidence="1 2" key="1">
    <citation type="submission" date="2024-12" db="EMBL/GenBank/DDBJ databases">
        <authorList>
            <person name="Hu S."/>
        </authorList>
    </citation>
    <scope>NUCLEOTIDE SEQUENCE [LARGE SCALE GENOMIC DNA]</scope>
    <source>
        <strain evidence="1 2">P-25</strain>
    </source>
</reference>
<comment type="caution">
    <text evidence="1">The sequence shown here is derived from an EMBL/GenBank/DDBJ whole genome shotgun (WGS) entry which is preliminary data.</text>
</comment>
<name>A0ABW9JJH1_9SPHI</name>
<dbReference type="InterPro" id="IPR014519">
    <property type="entry name" value="UCP024492"/>
</dbReference>